<comment type="similarity">
    <text evidence="1">Belongs to the NifZ family.</text>
</comment>
<protein>
    <recommendedName>
        <fullName evidence="5">Nitrogen fixation protein NifZ</fullName>
    </recommendedName>
</protein>
<dbReference type="KEGG" id="moz:MoryE10_26740"/>
<keyword evidence="4" id="KW-1185">Reference proteome</keyword>
<accession>A0A8D4VPK7</accession>
<evidence type="ECO:0008006" key="5">
    <source>
        <dbReference type="Google" id="ProtNLM"/>
    </source>
</evidence>
<reference evidence="3" key="1">
    <citation type="submission" date="2019-06" db="EMBL/GenBank/DDBJ databases">
        <title>Complete genome sequence of Methylogaea oryzae strain JCM16910.</title>
        <authorList>
            <person name="Asakawa S."/>
        </authorList>
    </citation>
    <scope>NUCLEOTIDE SEQUENCE</scope>
    <source>
        <strain evidence="3">E10</strain>
    </source>
</reference>
<proteinExistence type="inferred from homology"/>
<dbReference type="AlphaFoldDB" id="A0A8D4VPK7"/>
<evidence type="ECO:0000313" key="4">
    <source>
        <dbReference type="Proteomes" id="UP000824988"/>
    </source>
</evidence>
<dbReference type="GO" id="GO:0009399">
    <property type="term" value="P:nitrogen fixation"/>
    <property type="evidence" value="ECO:0007669"/>
    <property type="project" value="InterPro"/>
</dbReference>
<keyword evidence="2" id="KW-0535">Nitrogen fixation</keyword>
<dbReference type="Pfam" id="PF04319">
    <property type="entry name" value="NifZ"/>
    <property type="match status" value="1"/>
</dbReference>
<dbReference type="InterPro" id="IPR007415">
    <property type="entry name" value="Nitrogenase_MoFe_mat_NifZ"/>
</dbReference>
<evidence type="ECO:0000313" key="3">
    <source>
        <dbReference type="EMBL" id="BBL72068.1"/>
    </source>
</evidence>
<dbReference type="EMBL" id="AP019782">
    <property type="protein sequence ID" value="BBL72068.1"/>
    <property type="molecule type" value="Genomic_DNA"/>
</dbReference>
<sequence length="88" mass="9449">MLTVEDLQEGDVVYARADLYNDGGIAELEEGALLAPAGARGVIVRKGHLEEEPGRSVFLVRFEDGARELGPPLGCWAEELRADAAVVQ</sequence>
<name>A0A8D4VPK7_9GAMM</name>
<evidence type="ECO:0000256" key="2">
    <source>
        <dbReference type="ARBA" id="ARBA00023231"/>
    </source>
</evidence>
<dbReference type="RefSeq" id="WP_343222918.1">
    <property type="nucleotide sequence ID" value="NZ_AP019782.1"/>
</dbReference>
<evidence type="ECO:0000256" key="1">
    <source>
        <dbReference type="ARBA" id="ARBA00008027"/>
    </source>
</evidence>
<organism evidence="3 4">
    <name type="scientific">Methylogaea oryzae</name>
    <dbReference type="NCBI Taxonomy" id="1295382"/>
    <lineage>
        <taxon>Bacteria</taxon>
        <taxon>Pseudomonadati</taxon>
        <taxon>Pseudomonadota</taxon>
        <taxon>Gammaproteobacteria</taxon>
        <taxon>Methylococcales</taxon>
        <taxon>Methylococcaceae</taxon>
        <taxon>Methylogaea</taxon>
    </lineage>
</organism>
<dbReference type="Proteomes" id="UP000824988">
    <property type="component" value="Chromosome"/>
</dbReference>
<gene>
    <name evidence="3" type="ORF">MoryE10_26740</name>
</gene>